<evidence type="ECO:0000256" key="1">
    <source>
        <dbReference type="ARBA" id="ARBA00004370"/>
    </source>
</evidence>
<dbReference type="Gene3D" id="3.10.20.310">
    <property type="entry name" value="membrane protein fhac"/>
    <property type="match status" value="5"/>
</dbReference>
<evidence type="ECO:0000256" key="3">
    <source>
        <dbReference type="ARBA" id="ARBA00022692"/>
    </source>
</evidence>
<keyword evidence="12" id="KW-1185">Reference proteome</keyword>
<evidence type="ECO:0000313" key="12">
    <source>
        <dbReference type="Proteomes" id="UP000234882"/>
    </source>
</evidence>
<gene>
    <name evidence="8 11" type="primary">bamA</name>
    <name evidence="11" type="ORF">CYR75_05980</name>
</gene>
<name>A0A2K9MH96_9RHOB</name>
<feature type="domain" description="POTRA" evidence="10">
    <location>
        <begin position="32"/>
        <end position="99"/>
    </location>
</feature>
<organism evidence="11 12">
    <name type="scientific">Paracoccus jeotgali</name>
    <dbReference type="NCBI Taxonomy" id="2065379"/>
    <lineage>
        <taxon>Bacteria</taxon>
        <taxon>Pseudomonadati</taxon>
        <taxon>Pseudomonadota</taxon>
        <taxon>Alphaproteobacteria</taxon>
        <taxon>Rhodobacterales</taxon>
        <taxon>Paracoccaceae</taxon>
        <taxon>Paracoccus</taxon>
    </lineage>
</organism>
<evidence type="ECO:0000256" key="4">
    <source>
        <dbReference type="ARBA" id="ARBA00022729"/>
    </source>
</evidence>
<feature type="signal peptide" evidence="8">
    <location>
        <begin position="1"/>
        <end position="31"/>
    </location>
</feature>
<evidence type="ECO:0000256" key="2">
    <source>
        <dbReference type="ARBA" id="ARBA00022452"/>
    </source>
</evidence>
<feature type="domain" description="POTRA" evidence="10">
    <location>
        <begin position="100"/>
        <end position="177"/>
    </location>
</feature>
<dbReference type="GO" id="GO:0009279">
    <property type="term" value="C:cell outer membrane"/>
    <property type="evidence" value="ECO:0007669"/>
    <property type="project" value="UniProtKB-SubCell"/>
</dbReference>
<comment type="subcellular location">
    <subcellularLocation>
        <location evidence="8">Cell outer membrane</location>
    </subcellularLocation>
    <subcellularLocation>
        <location evidence="1">Membrane</location>
    </subcellularLocation>
</comment>
<dbReference type="InterPro" id="IPR010827">
    <property type="entry name" value="BamA/TamA_POTRA"/>
</dbReference>
<dbReference type="Gene3D" id="2.40.160.50">
    <property type="entry name" value="membrane protein fhac: a member of the omp85/tpsb transporter family"/>
    <property type="match status" value="1"/>
</dbReference>
<evidence type="ECO:0000256" key="9">
    <source>
        <dbReference type="NCBIfam" id="TIGR03303"/>
    </source>
</evidence>
<dbReference type="RefSeq" id="WP_101499247.1">
    <property type="nucleotide sequence ID" value="NZ_CP025583.1"/>
</dbReference>
<dbReference type="InterPro" id="IPR000184">
    <property type="entry name" value="Bac_surfAg_D15"/>
</dbReference>
<dbReference type="InterPro" id="IPR039910">
    <property type="entry name" value="D15-like"/>
</dbReference>
<evidence type="ECO:0000259" key="10">
    <source>
        <dbReference type="PROSITE" id="PS51779"/>
    </source>
</evidence>
<dbReference type="InterPro" id="IPR023707">
    <property type="entry name" value="OM_assembly_BamA"/>
</dbReference>
<keyword evidence="2 8" id="KW-1134">Transmembrane beta strand</keyword>
<keyword evidence="7 8" id="KW-0998">Cell outer membrane</keyword>
<evidence type="ECO:0000256" key="6">
    <source>
        <dbReference type="ARBA" id="ARBA00023136"/>
    </source>
</evidence>
<comment type="function">
    <text evidence="8">Part of the outer membrane protein assembly complex, which is involved in assembly and insertion of beta-barrel proteins into the outer membrane.</text>
</comment>
<proteinExistence type="inferred from homology"/>
<reference evidence="12" key="1">
    <citation type="submission" date="2017-12" db="EMBL/GenBank/DDBJ databases">
        <title>Genomic analysis of Paracoccus sp. CBA4604.</title>
        <authorList>
            <person name="Roh S.W."/>
            <person name="Kim J.Y."/>
            <person name="Kim J.S."/>
        </authorList>
    </citation>
    <scope>NUCLEOTIDE SEQUENCE [LARGE SCALE GENOMIC DNA]</scope>
    <source>
        <strain evidence="12">CBA4604</strain>
    </source>
</reference>
<dbReference type="Proteomes" id="UP000234882">
    <property type="component" value="Chromosome"/>
</dbReference>
<keyword evidence="5 8" id="KW-0677">Repeat</keyword>
<comment type="subunit">
    <text evidence="8">Part of the Bam complex.</text>
</comment>
<dbReference type="InterPro" id="IPR034746">
    <property type="entry name" value="POTRA"/>
</dbReference>
<dbReference type="OrthoDB" id="9803054at2"/>
<dbReference type="EMBL" id="CP025583">
    <property type="protein sequence ID" value="AUM73895.1"/>
    <property type="molecule type" value="Genomic_DNA"/>
</dbReference>
<evidence type="ECO:0000313" key="11">
    <source>
        <dbReference type="EMBL" id="AUM73895.1"/>
    </source>
</evidence>
<keyword evidence="4 8" id="KW-0732">Signal</keyword>
<dbReference type="Pfam" id="PF01103">
    <property type="entry name" value="Omp85"/>
    <property type="match status" value="1"/>
</dbReference>
<dbReference type="HAMAP" id="MF_01430">
    <property type="entry name" value="OM_assembly_BamA"/>
    <property type="match status" value="1"/>
</dbReference>
<dbReference type="NCBIfam" id="TIGR03303">
    <property type="entry name" value="OM_YaeT"/>
    <property type="match status" value="1"/>
</dbReference>
<feature type="domain" description="POTRA" evidence="10">
    <location>
        <begin position="353"/>
        <end position="426"/>
    </location>
</feature>
<evidence type="ECO:0000256" key="7">
    <source>
        <dbReference type="ARBA" id="ARBA00023237"/>
    </source>
</evidence>
<dbReference type="PROSITE" id="PS51779">
    <property type="entry name" value="POTRA"/>
    <property type="match status" value="3"/>
</dbReference>
<protein>
    <recommendedName>
        <fullName evidence="8 9">Outer membrane protein assembly factor BamA</fullName>
    </recommendedName>
</protein>
<dbReference type="GO" id="GO:0051205">
    <property type="term" value="P:protein insertion into membrane"/>
    <property type="evidence" value="ECO:0007669"/>
    <property type="project" value="UniProtKB-UniRule"/>
</dbReference>
<keyword evidence="6 8" id="KW-0472">Membrane</keyword>
<dbReference type="Pfam" id="PF07244">
    <property type="entry name" value="POTRA"/>
    <property type="match status" value="4"/>
</dbReference>
<comment type="similarity">
    <text evidence="8">Belongs to the BamA family.</text>
</comment>
<sequence precursor="true">MKLKRSSCAMALIAGLAGAVPALTVPGQAWAYVFNQIRIEGNERIEPETIISFANIMRGTNVSAGEVNDALQRIQNSGLFESVSVTPQGGTLVIQVKEWPTINRITFEGNRRIKDDELATITSSQARRVYSPAQAERDASNIAQAYSAQGRLAARVSPKVIPRSGNRVDLVFEVREGDVTEIERIGFTGNRSFSDRRLRNVLQTKQAGILRTFIRSDTFNPDRLTLDQKLLTDFYRSQGFADFKVQGVAPEIARERDAFYVTYQIEEGPRYRFGQIDTVSEIPGVDATPFRAQNRVKSGSYYSPEIIDVSIRRMETIALEAGLDFVNIEPRVTRNPRNQTLDLTFALTRGPRVFVERIDIEGNTTTLDEVIRRQFGTVEGDPFNPREIRNSAERIRALGYFADASVDTREGSSPEQVIVDVNVEEQPTGTLEFGASYGRSSGVGLNLGLSERNFLGRGQELALGLSTTKGSRSGTFTFAEPFFLSRDLRFRFSGYYRETDQDNAKYNTRAVGFSTGLQFPISKSGRLEVQYRLSKDTLFDVTEDSSPILQEEEGGLWSSVLGYSYSYDSRRFGLNPRTATKLGFTQDFAGLGGDVKSVTSILTAGVESTAWRPNVTMRAQLEAGAVHMLDDQTSRVLDRFNGQRIRGFESNGIGPRDLEAENQDALGGNYYWVARAEAQFPLGLPEEYGLTGGLFADVGSIWGLDETYGRDVDDSMNVRAAVGVSLFWTTPIGPLRMNFSKAVKKEDYDETQNFDLTLSTRF</sequence>
<dbReference type="KEGG" id="paru:CYR75_05980"/>
<evidence type="ECO:0000256" key="5">
    <source>
        <dbReference type="ARBA" id="ARBA00022737"/>
    </source>
</evidence>
<dbReference type="GO" id="GO:0043165">
    <property type="term" value="P:Gram-negative-bacterium-type cell outer membrane assembly"/>
    <property type="evidence" value="ECO:0007669"/>
    <property type="project" value="UniProtKB-UniRule"/>
</dbReference>
<dbReference type="AlphaFoldDB" id="A0A2K9MH96"/>
<keyword evidence="3 8" id="KW-0812">Transmembrane</keyword>
<dbReference type="PANTHER" id="PTHR12815:SF23">
    <property type="entry name" value="OUTER MEMBRANE PROTEIN ASSEMBLY FACTOR BAMA"/>
    <property type="match status" value="1"/>
</dbReference>
<evidence type="ECO:0000256" key="8">
    <source>
        <dbReference type="HAMAP-Rule" id="MF_01430"/>
    </source>
</evidence>
<dbReference type="PANTHER" id="PTHR12815">
    <property type="entry name" value="SORTING AND ASSEMBLY MACHINERY SAMM50 PROTEIN FAMILY MEMBER"/>
    <property type="match status" value="1"/>
</dbReference>
<dbReference type="PIRSF" id="PIRSF006076">
    <property type="entry name" value="OM_assembly_OMP85"/>
    <property type="match status" value="1"/>
</dbReference>
<accession>A0A2K9MH96</accession>
<feature type="chain" id="PRO_5015014292" description="Outer membrane protein assembly factor BamA" evidence="8">
    <location>
        <begin position="32"/>
        <end position="762"/>
    </location>
</feature>